<dbReference type="InterPro" id="IPR005490">
    <property type="entry name" value="LD_TPept_cat_dom"/>
</dbReference>
<comment type="caution">
    <text evidence="4">The sequence shown here is derived from an EMBL/GenBank/DDBJ whole genome shotgun (WGS) entry which is preliminary data.</text>
</comment>
<evidence type="ECO:0000313" key="4">
    <source>
        <dbReference type="EMBL" id="GAA1269826.1"/>
    </source>
</evidence>
<feature type="domain" description="L,D-TPase catalytic" evidence="3">
    <location>
        <begin position="204"/>
        <end position="322"/>
    </location>
</feature>
<dbReference type="PANTHER" id="PTHR38589:SF1">
    <property type="entry name" value="BLR0621 PROTEIN"/>
    <property type="match status" value="1"/>
</dbReference>
<evidence type="ECO:0000313" key="5">
    <source>
        <dbReference type="Proteomes" id="UP001500037"/>
    </source>
</evidence>
<keyword evidence="2" id="KW-0472">Membrane</keyword>
<keyword evidence="2" id="KW-1133">Transmembrane helix</keyword>
<protein>
    <recommendedName>
        <fullName evidence="3">L,D-TPase catalytic domain-containing protein</fullName>
    </recommendedName>
</protein>
<evidence type="ECO:0000256" key="2">
    <source>
        <dbReference type="SAM" id="Phobius"/>
    </source>
</evidence>
<reference evidence="5" key="1">
    <citation type="journal article" date="2019" name="Int. J. Syst. Evol. Microbiol.">
        <title>The Global Catalogue of Microorganisms (GCM) 10K type strain sequencing project: providing services to taxonomists for standard genome sequencing and annotation.</title>
        <authorList>
            <consortium name="The Broad Institute Genomics Platform"/>
            <consortium name="The Broad Institute Genome Sequencing Center for Infectious Disease"/>
            <person name="Wu L."/>
            <person name="Ma J."/>
        </authorList>
    </citation>
    <scope>NUCLEOTIDE SEQUENCE [LARGE SCALE GENOMIC DNA]</scope>
    <source>
        <strain evidence="5">JCM 13004</strain>
    </source>
</reference>
<dbReference type="EMBL" id="BAAALF010000204">
    <property type="protein sequence ID" value="GAA1269826.1"/>
    <property type="molecule type" value="Genomic_DNA"/>
</dbReference>
<keyword evidence="2" id="KW-0812">Transmembrane</keyword>
<feature type="transmembrane region" description="Helical" evidence="2">
    <location>
        <begin position="48"/>
        <end position="67"/>
    </location>
</feature>
<dbReference type="Pfam" id="PF03734">
    <property type="entry name" value="YkuD"/>
    <property type="match status" value="1"/>
</dbReference>
<dbReference type="RefSeq" id="WP_344446011.1">
    <property type="nucleotide sequence ID" value="NZ_BAAALF010000204.1"/>
</dbReference>
<feature type="compositionally biased region" description="Low complexity" evidence="1">
    <location>
        <begin position="116"/>
        <end position="132"/>
    </location>
</feature>
<sequence length="331" mass="33371">MSGSHRASSQRRRSAGPPSADLPGGADAPGPRQLSRGRRRKARKRRGALSATSFALLMAGAAGWFGFGPGGVLAAHGHGGALPKSTPDLPPTTLDDVPAPADGTTAARPDTGGISGASASAAPSPAASGQAADGSYAALPGLGAAFTARIPAETSQVVLATGANKNSSDTTVTLWTRTPDGRWHPGATWAAHNGYSGWTTDHNVGDLRSPIGVFTLSDAGGLKADPGSKLPYHQDSDFVAAGKGFTGETLAGSFDYVIAINYNRVPGSSPLDTREPLGSAKGGGIWIHADHGGPTHACVSVSEEHMAELVRTLDPAAHPVIVMGDAASLAA</sequence>
<keyword evidence="5" id="KW-1185">Reference proteome</keyword>
<dbReference type="PANTHER" id="PTHR38589">
    <property type="entry name" value="BLR0621 PROTEIN"/>
    <property type="match status" value="1"/>
</dbReference>
<evidence type="ECO:0000259" key="3">
    <source>
        <dbReference type="Pfam" id="PF03734"/>
    </source>
</evidence>
<gene>
    <name evidence="4" type="ORF">GCM10009665_67800</name>
</gene>
<name>A0ABP4HJA8_9ACTN</name>
<feature type="region of interest" description="Disordered" evidence="1">
    <location>
        <begin position="1"/>
        <end position="48"/>
    </location>
</feature>
<evidence type="ECO:0000256" key="1">
    <source>
        <dbReference type="SAM" id="MobiDB-lite"/>
    </source>
</evidence>
<organism evidence="4 5">
    <name type="scientific">Kitasatospora nipponensis</name>
    <dbReference type="NCBI Taxonomy" id="258049"/>
    <lineage>
        <taxon>Bacteria</taxon>
        <taxon>Bacillati</taxon>
        <taxon>Actinomycetota</taxon>
        <taxon>Actinomycetes</taxon>
        <taxon>Kitasatosporales</taxon>
        <taxon>Streptomycetaceae</taxon>
        <taxon>Kitasatospora</taxon>
    </lineage>
</organism>
<accession>A0ABP4HJA8</accession>
<feature type="compositionally biased region" description="Low complexity" evidence="1">
    <location>
        <begin position="83"/>
        <end position="100"/>
    </location>
</feature>
<dbReference type="Proteomes" id="UP001500037">
    <property type="component" value="Unassembled WGS sequence"/>
</dbReference>
<feature type="region of interest" description="Disordered" evidence="1">
    <location>
        <begin position="83"/>
        <end position="132"/>
    </location>
</feature>
<feature type="compositionally biased region" description="Basic residues" evidence="1">
    <location>
        <begin position="35"/>
        <end position="47"/>
    </location>
</feature>
<proteinExistence type="predicted"/>